<gene>
    <name evidence="4" type="ORF">CGGC5_v012754</name>
</gene>
<dbReference type="PROSITE" id="PS50837">
    <property type="entry name" value="NACHT"/>
    <property type="match status" value="1"/>
</dbReference>
<dbReference type="Proteomes" id="UP000011096">
    <property type="component" value="Unassembled WGS sequence"/>
</dbReference>
<accession>A0A7J6IRS1</accession>
<dbReference type="PANTHER" id="PTHR10039">
    <property type="entry name" value="AMELOGENIN"/>
    <property type="match status" value="1"/>
</dbReference>
<keyword evidence="5" id="KW-1185">Reference proteome</keyword>
<dbReference type="Gene3D" id="3.40.50.300">
    <property type="entry name" value="P-loop containing nucleotide triphosphate hydrolases"/>
    <property type="match status" value="1"/>
</dbReference>
<comment type="caution">
    <text evidence="4">The sequence shown here is derived from an EMBL/GenBank/DDBJ whole genome shotgun (WGS) entry which is preliminary data.</text>
</comment>
<dbReference type="SUPFAM" id="SSF52540">
    <property type="entry name" value="P-loop containing nucleoside triphosphate hydrolases"/>
    <property type="match status" value="1"/>
</dbReference>
<reference evidence="4 5" key="1">
    <citation type="submission" date="2012-08" db="EMBL/GenBank/DDBJ databases">
        <authorList>
            <person name="Gan P.H.P."/>
            <person name="Ikeda K."/>
            <person name="Irieda H."/>
            <person name="Narusaka M."/>
            <person name="O'Connell R.J."/>
            <person name="Narusaka Y."/>
            <person name="Takano Y."/>
            <person name="Kubo Y."/>
            <person name="Shirasu K."/>
        </authorList>
    </citation>
    <scope>NUCLEOTIDE SEQUENCE [LARGE SCALE GENOMIC DNA]</scope>
    <source>
        <strain evidence="4 5">Nara gc5</strain>
    </source>
</reference>
<feature type="region of interest" description="Disordered" evidence="2">
    <location>
        <begin position="1264"/>
        <end position="1284"/>
    </location>
</feature>
<evidence type="ECO:0000259" key="3">
    <source>
        <dbReference type="PROSITE" id="PS50837"/>
    </source>
</evidence>
<feature type="domain" description="NACHT" evidence="3">
    <location>
        <begin position="302"/>
        <end position="461"/>
    </location>
</feature>
<feature type="region of interest" description="Disordered" evidence="2">
    <location>
        <begin position="942"/>
        <end position="979"/>
    </location>
</feature>
<evidence type="ECO:0000256" key="1">
    <source>
        <dbReference type="ARBA" id="ARBA00022737"/>
    </source>
</evidence>
<dbReference type="PANTHER" id="PTHR10039:SF14">
    <property type="entry name" value="NACHT DOMAIN-CONTAINING PROTEIN"/>
    <property type="match status" value="1"/>
</dbReference>
<organism evidence="4 5">
    <name type="scientific">Colletotrichum fructicola (strain Nara gc5)</name>
    <name type="common">Anthracnose fungus</name>
    <name type="synonym">Colletotrichum gloeosporioides (strain Nara gc5)</name>
    <dbReference type="NCBI Taxonomy" id="1213859"/>
    <lineage>
        <taxon>Eukaryota</taxon>
        <taxon>Fungi</taxon>
        <taxon>Dikarya</taxon>
        <taxon>Ascomycota</taxon>
        <taxon>Pezizomycotina</taxon>
        <taxon>Sordariomycetes</taxon>
        <taxon>Hypocreomycetidae</taxon>
        <taxon>Glomerellales</taxon>
        <taxon>Glomerellaceae</taxon>
        <taxon>Colletotrichum</taxon>
        <taxon>Colletotrichum gloeosporioides species complex</taxon>
    </lineage>
</organism>
<proteinExistence type="predicted"/>
<dbReference type="InParanoid" id="A0A7J6IRS1"/>
<name>A0A7J6IRS1_COLFN</name>
<dbReference type="InterPro" id="IPR056884">
    <property type="entry name" value="NPHP3-like_N"/>
</dbReference>
<dbReference type="EMBL" id="ANPB02000007">
    <property type="protein sequence ID" value="KAF4479037.1"/>
    <property type="molecule type" value="Genomic_DNA"/>
</dbReference>
<dbReference type="Pfam" id="PF24883">
    <property type="entry name" value="NPHP3_N"/>
    <property type="match status" value="1"/>
</dbReference>
<dbReference type="RefSeq" id="XP_066007913.1">
    <property type="nucleotide sequence ID" value="XM_066152748.1"/>
</dbReference>
<feature type="compositionally biased region" description="Basic and acidic residues" evidence="2">
    <location>
        <begin position="1264"/>
        <end position="1278"/>
    </location>
</feature>
<evidence type="ECO:0000256" key="2">
    <source>
        <dbReference type="SAM" id="MobiDB-lite"/>
    </source>
</evidence>
<keyword evidence="1" id="KW-0677">Repeat</keyword>
<dbReference type="GeneID" id="43620704"/>
<dbReference type="InterPro" id="IPR027417">
    <property type="entry name" value="P-loop_NTPase"/>
</dbReference>
<dbReference type="OrthoDB" id="4834386at2759"/>
<protein>
    <submittedName>
        <fullName evidence="4">Vegetative incompatibility protein HET-E-1</fullName>
    </submittedName>
</protein>
<dbReference type="InterPro" id="IPR007111">
    <property type="entry name" value="NACHT_NTPase"/>
</dbReference>
<sequence length="1353" mass="153097">MPKTSREEAVSDMEDTSADAFTRAVEGFLGRLSKKLATDHKNPFLTELKRLYDSVKSNLTACDGESFTQQATQSLKQSMDTLEGKHKSTRFRHFMSAIAPFMRKVEPVIKVLEPLGSAGPMGTGIIFSGARLVLEMAVGYQDYFDELLSALCIIADNLRVYELRSQDFRDKPDFQSRLVSCYKRILEFWYSVSETLRDARKASLKALHPDRSDDIVAAKGRFREDMDSLNDLAKAYESKRSDENYEREKMDRIRKWLAGGQAVGSEPTRIPLHNGQARHPGTCEWILQNSRFMEWRDSKHKSVLWYNAPPGSGKSVLASAIIDHLRERGEKVAYFFFSFSDNHRKRGINAFRSLIIQLLCALSSHVSETFISTCWKEMENDPQALASEEVAAKLINELFTHNNFFVVIDGLDECINMDLPSTSPHTMRETREPYDALKNLKHMVGKSQTPFVGGRWLFTSRKHYLGIDQTMKDIAAVEIQAEPSVIARDVQMYLNANTPNIHWADDYPGADESFLYARLLCYALSRKKDASPSDIKDDLQRFTGDLNGYFNRSLVKIAEHEDDKQEFAQFCHKSVRDYLKQDPEGNTKIDKSIRKFFVPGSQKANSHLGMDCLAYLVHNSYNEFQSLDFLLGNKAEGHSFLRYAATFWFQHLYDVDPTPTIRERVVAFLKSKAFWTCLFVQSRVAPFLFGYYSQNRSGSFRMGIKGHQYVGDDSFGVPLPAWLIDHSEDLDQSFCCFIMEWRETLTSCSDGLKYCFPLRRFSKANSCHLTPLAKAEGSRLRVIHLEEFLAVESITTVYAFDLDVKKNRPVVNLFFRNKSDTAAEIWQFKAQLHSKPKGTDIALTPHKVPVTENSDSLIYFIVNGAGHVEMWYLHSTTLQVGPVVSEPRVESAPSMLPVRSQRQQHMPTWNIVGSRTICSPSDSSIRVVCLDLSRCDVDSKFDGFESEDDDGRSDTSSSASDSTSDEEYSSSDDHSSDQDSAIEVVTNVDRVGSHCDTRGDILSDQPTTTRIQEKDTKCMVFIRSGKPSMNPIYVSWTSISCHWDRVVDTIHPTLPLIVLTHSPTELKVIDVSTDGRPETIHLPSSEHETDGNQAAQSRELRFSSCGKYLHFLRLLFLDQGYCTRCVVELQTFLFPSTDDKGVMPPLRRFASRRCKFTIQSSLDQASSPMALTSWADDYVIVALPPLTCDTKVLRIDLSTDGRASTQPSSVPEAQEDSHGIFVLREQVYFPTSTPQRSSSMAYKPLKTGSDALYLALGPILSEPENGKNNEGLRKESSRRSFQASPPVALRWTVSQGDGWRPWDVEADQKRSEEVGRQSTVGRLRGNFVDDQKSFTVPVRCGLNWTRKGYLSCA</sequence>
<evidence type="ECO:0000313" key="5">
    <source>
        <dbReference type="Proteomes" id="UP000011096"/>
    </source>
</evidence>
<reference evidence="4 5" key="2">
    <citation type="submission" date="2020-04" db="EMBL/GenBank/DDBJ databases">
        <title>Genome sequencing and assembly of multiple isolates from the Colletotrichum gloeosporioides species complex.</title>
        <authorList>
            <person name="Gan P."/>
            <person name="Shirasu K."/>
        </authorList>
    </citation>
    <scope>NUCLEOTIDE SEQUENCE [LARGE SCALE GENOMIC DNA]</scope>
    <source>
        <strain evidence="4 5">Nara gc5</strain>
    </source>
</reference>
<evidence type="ECO:0000313" key="4">
    <source>
        <dbReference type="EMBL" id="KAF4479037.1"/>
    </source>
</evidence>